<feature type="active site" description="Charge relay system" evidence="5 6">
    <location>
        <position position="296"/>
    </location>
</feature>
<dbReference type="GO" id="GO:0006508">
    <property type="term" value="P:proteolysis"/>
    <property type="evidence" value="ECO:0007669"/>
    <property type="project" value="UniProtKB-KW"/>
</dbReference>
<keyword evidence="2 6" id="KW-0645">Protease</keyword>
<feature type="active site" description="Charge relay system" evidence="5 6">
    <location>
        <position position="264"/>
    </location>
</feature>
<protein>
    <submittedName>
        <fullName evidence="10">Putative secreted peptidase</fullName>
    </submittedName>
</protein>
<dbReference type="STRING" id="680198.SCAB_34441"/>
<dbReference type="SUPFAM" id="SSF52743">
    <property type="entry name" value="Subtilisin-like"/>
    <property type="match status" value="1"/>
</dbReference>
<dbReference type="EMBL" id="FN554889">
    <property type="protein sequence ID" value="CBG70540.1"/>
    <property type="molecule type" value="Genomic_DNA"/>
</dbReference>
<evidence type="ECO:0000313" key="10">
    <source>
        <dbReference type="EMBL" id="CBG70540.1"/>
    </source>
</evidence>
<sequence length="1142" mass="118625">MRKVPWPDEPERGGDVRRHSRSACSATIATVSAVALTMGPTSPASAISERATGAAGMTGTTGVPGVMGTAHVTGADRAVSRRITLVTGDRVLVDHAGRVLGLERAEGRSGVPVRLREVDGHTYVLPADAARLVSDGRVDRRLFDVTLLDRAATRASRKQGLKVIVGYTGRAADARADVRDAGGTKVRRTLRTLNAEALLTPGDDAAALWKAVTDADGTTATGVAHIWLDGVRKVSLDRSVAQIGAPKVWKAGYDGKGVTIAVLDTGIDTTHPDLKGRVKAAKNFSTSPDTTDKYGHGTHVASIAAGTGARSKGKYKGVAPRAGLLNGKVLSDEGYGDDSGIVAGMDWAAAQGADIVNLSLGGADTPEIDPMEAAIGRLSAEKGILFVVAAGNEGDRGAGTVASPGSAAAALTVGAVDDEDRLAPFSGRGPAEDGRIKPDVTAPGVAITAAAAPGSVIEREVGQKPPGHLTISGTSMATPHVAGAAALLKQRHPAWTYAELKAALVASAKGGPYTPFEQGSGRIRVDRAVTQKIVAKPASVDFGVQQWPHTDDKPVVRKLTYRNLGTTPVTLGLTVTGTDPRGRPAPAGFFRLGARKVTVPARGRATVGLIVDTGPGGKLDGAYTAYVTAEGGGQSVRTAAAVEREAEAYDVTLRTVGRDGAPAVHHVLDLTGVSGLARDRWFTPYDPDGTVDLRVPAGDYILDAGIVVDPEDATKGVDWLSRPRLTVDRRISLTLDARTTRPVDVTVPDTAAEPLLAAAEFALKVGGNDYSFGWLLDSYTGLGTAHLGPGTGGGRLTQTWAGQWTGGTAQYATVAGGRTGKLATGYTKHWRKGELATVRTGLGASSPGKKGAVFAWAALPGGSGAPAAGVPRPLPGRHTLRLSAADGVKWTLDFEQYGAEDEQGFPLLDAYYTTGGGRAYRAGRTYAQTFNVGIFGPRIAGTHGIRRDGAYLYGMLPMFADGLGHAGASFYEKVTTTLYRDGERFASGEDALDGAGQFKVPAGRAAYRLTTSLTRSADLARASSRIDASWTFASEKTARDTKLPVSTVRFAAPFLDLDSTAPAGRRATVRVTVQGAAADGNLGSLTVYVSDDGGTWTEVALRKGVFTHRTPAAGKSVSLRAEVTDKKGNTSKVTIHDAYAGR</sequence>
<dbReference type="eggNOG" id="COG1404">
    <property type="taxonomic scope" value="Bacteria"/>
</dbReference>
<dbReference type="InterPro" id="IPR023828">
    <property type="entry name" value="Peptidase_S8_Ser-AS"/>
</dbReference>
<keyword evidence="3 6" id="KW-0378">Hydrolase</keyword>
<dbReference type="PRINTS" id="PR00723">
    <property type="entry name" value="SUBTILISIN"/>
</dbReference>
<dbReference type="GO" id="GO:0004252">
    <property type="term" value="F:serine-type endopeptidase activity"/>
    <property type="evidence" value="ECO:0007669"/>
    <property type="project" value="UniProtKB-UniRule"/>
</dbReference>
<dbReference type="Pfam" id="PF00082">
    <property type="entry name" value="Peptidase_S8"/>
    <property type="match status" value="1"/>
</dbReference>
<dbReference type="KEGG" id="scb:SCAB_34441"/>
<dbReference type="MEROPS" id="S08.069"/>
<dbReference type="AlphaFoldDB" id="C9ZGU6"/>
<dbReference type="HOGENOM" id="CLU_007528_0_0_11"/>
<gene>
    <name evidence="10" type="ordered locus">SCAB_34441</name>
</gene>
<dbReference type="PROSITE" id="PS00137">
    <property type="entry name" value="SUBTILASE_HIS"/>
    <property type="match status" value="1"/>
</dbReference>
<dbReference type="InterPro" id="IPR023827">
    <property type="entry name" value="Peptidase_S8_Asp-AS"/>
</dbReference>
<dbReference type="InterPro" id="IPR051048">
    <property type="entry name" value="Peptidase_S8/S53_subtilisin"/>
</dbReference>
<evidence type="ECO:0000256" key="5">
    <source>
        <dbReference type="PIRSR" id="PIRSR615500-1"/>
    </source>
</evidence>
<organism evidence="10 11">
    <name type="scientific">Streptomyces scabiei (strain 87.22)</name>
    <dbReference type="NCBI Taxonomy" id="680198"/>
    <lineage>
        <taxon>Bacteria</taxon>
        <taxon>Bacillati</taxon>
        <taxon>Actinomycetota</taxon>
        <taxon>Actinomycetes</taxon>
        <taxon>Kitasatosporales</taxon>
        <taxon>Streptomycetaceae</taxon>
        <taxon>Streptomyces</taxon>
    </lineage>
</organism>
<feature type="domain" description="Peptidase S8/S53" evidence="9">
    <location>
        <begin position="255"/>
        <end position="521"/>
    </location>
</feature>
<accession>C9ZGU6</accession>
<dbReference type="InterPro" id="IPR022398">
    <property type="entry name" value="Peptidase_S8_His-AS"/>
</dbReference>
<evidence type="ECO:0000256" key="3">
    <source>
        <dbReference type="ARBA" id="ARBA00022801"/>
    </source>
</evidence>
<evidence type="ECO:0000256" key="7">
    <source>
        <dbReference type="RuleBase" id="RU003355"/>
    </source>
</evidence>
<dbReference type="PROSITE" id="PS00136">
    <property type="entry name" value="SUBTILASE_ASP"/>
    <property type="match status" value="1"/>
</dbReference>
<evidence type="ECO:0000313" key="11">
    <source>
        <dbReference type="Proteomes" id="UP000001444"/>
    </source>
</evidence>
<dbReference type="Gene3D" id="3.40.50.200">
    <property type="entry name" value="Peptidase S8/S53 domain"/>
    <property type="match status" value="1"/>
</dbReference>
<name>C9ZGU6_STRSW</name>
<evidence type="ECO:0000256" key="1">
    <source>
        <dbReference type="ARBA" id="ARBA00011073"/>
    </source>
</evidence>
<comment type="similarity">
    <text evidence="1 6 7">Belongs to the peptidase S8 family.</text>
</comment>
<dbReference type="CDD" id="cd07487">
    <property type="entry name" value="Peptidases_S8_1"/>
    <property type="match status" value="1"/>
</dbReference>
<evidence type="ECO:0000259" key="9">
    <source>
        <dbReference type="Pfam" id="PF00082"/>
    </source>
</evidence>
<dbReference type="PANTHER" id="PTHR43399:SF4">
    <property type="entry name" value="CELL WALL-ASSOCIATED PROTEASE"/>
    <property type="match status" value="1"/>
</dbReference>
<reference evidence="10 11" key="1">
    <citation type="journal article" date="2010" name="Mol. Plant Microbe Interact.">
        <title>Streptomyces scabies 87-22 contains a coronafacic acid-like biosynthetic cluster that contributes to plant-microbe interactions.</title>
        <authorList>
            <person name="Bignell D.R."/>
            <person name="Seipke R.F."/>
            <person name="Huguet-Tapia J.C."/>
            <person name="Chambers A.H."/>
            <person name="Parry R.J."/>
            <person name="Loria R."/>
        </authorList>
    </citation>
    <scope>NUCLEOTIDE SEQUENCE [LARGE SCALE GENOMIC DNA]</scope>
    <source>
        <strain evidence="10 11">87.22</strain>
    </source>
</reference>
<keyword evidence="11" id="KW-1185">Reference proteome</keyword>
<feature type="compositionally biased region" description="Basic and acidic residues" evidence="8">
    <location>
        <begin position="1"/>
        <end position="17"/>
    </location>
</feature>
<evidence type="ECO:0000256" key="6">
    <source>
        <dbReference type="PROSITE-ProRule" id="PRU01240"/>
    </source>
</evidence>
<evidence type="ECO:0000256" key="2">
    <source>
        <dbReference type="ARBA" id="ARBA00022670"/>
    </source>
</evidence>
<feature type="active site" description="Charge relay system" evidence="5 6">
    <location>
        <position position="475"/>
    </location>
</feature>
<dbReference type="InterPro" id="IPR036852">
    <property type="entry name" value="Peptidase_S8/S53_dom_sf"/>
</dbReference>
<dbReference type="InterPro" id="IPR000209">
    <property type="entry name" value="Peptidase_S8/S53_dom"/>
</dbReference>
<evidence type="ECO:0000256" key="4">
    <source>
        <dbReference type="ARBA" id="ARBA00022825"/>
    </source>
</evidence>
<dbReference type="PROSITE" id="PS51892">
    <property type="entry name" value="SUBTILASE"/>
    <property type="match status" value="1"/>
</dbReference>
<proteinExistence type="inferred from homology"/>
<evidence type="ECO:0000256" key="8">
    <source>
        <dbReference type="SAM" id="MobiDB-lite"/>
    </source>
</evidence>
<dbReference type="InterPro" id="IPR015500">
    <property type="entry name" value="Peptidase_S8_subtilisin-rel"/>
</dbReference>
<dbReference type="InterPro" id="IPR017297">
    <property type="entry name" value="Peptidase_S8A_DPH-A"/>
</dbReference>
<dbReference type="PIRSF" id="PIRSF037854">
    <property type="entry name" value="Dihydropyridine_esterase"/>
    <property type="match status" value="1"/>
</dbReference>
<feature type="region of interest" description="Disordered" evidence="8">
    <location>
        <begin position="1"/>
        <end position="21"/>
    </location>
</feature>
<dbReference type="PROSITE" id="PS00138">
    <property type="entry name" value="SUBTILASE_SER"/>
    <property type="match status" value="1"/>
</dbReference>
<keyword evidence="4 6" id="KW-0720">Serine protease</keyword>
<dbReference type="PANTHER" id="PTHR43399">
    <property type="entry name" value="SUBTILISIN-RELATED"/>
    <property type="match status" value="1"/>
</dbReference>
<dbReference type="Proteomes" id="UP000001444">
    <property type="component" value="Chromosome"/>
</dbReference>